<dbReference type="PROSITE" id="PS50893">
    <property type="entry name" value="ABC_TRANSPORTER_2"/>
    <property type="match status" value="1"/>
</dbReference>
<dbReference type="GO" id="GO:0022857">
    <property type="term" value="F:transmembrane transporter activity"/>
    <property type="evidence" value="ECO:0007669"/>
    <property type="project" value="TreeGrafter"/>
</dbReference>
<dbReference type="InterPro" id="IPR027417">
    <property type="entry name" value="P-loop_NTPase"/>
</dbReference>
<sequence length="198" mass="21264">MSVARGERVVIVGRSGAGKSTLLNILGLLDAPSTGQYLLHGVDTATMSMRERNALRSRSLGFVFQEHHVLGHRTVAENVQIKLAIAGAPRAARPRQISRALDQVGLTHRRGSLARLLSGGEKQRLAVARAIVDEPRVLLADEPTGNLDEDNADNVLALFDEQAASGVAVVVITHDARVSAWSDRTLRLVDGRIQDDAG</sequence>
<keyword evidence="2" id="KW-0547">Nucleotide-binding</keyword>
<reference evidence="5" key="1">
    <citation type="submission" date="2020-12" db="EMBL/GenBank/DDBJ databases">
        <title>Sanguibacter suaedae sp. nov., isolated from Suaeda aralocaspica.</title>
        <authorList>
            <person name="Ma Q."/>
        </authorList>
    </citation>
    <scope>NUCLEOTIDE SEQUENCE</scope>
    <source>
        <strain evidence="5">YZGR15</strain>
    </source>
</reference>
<dbReference type="InterPro" id="IPR003439">
    <property type="entry name" value="ABC_transporter-like_ATP-bd"/>
</dbReference>
<dbReference type="AlphaFoldDB" id="A0A934IC88"/>
<comment type="caution">
    <text evidence="5">The sequence shown here is derived from an EMBL/GenBank/DDBJ whole genome shotgun (WGS) entry which is preliminary data.</text>
</comment>
<proteinExistence type="predicted"/>
<keyword evidence="3 5" id="KW-0067">ATP-binding</keyword>
<dbReference type="InterPro" id="IPR015854">
    <property type="entry name" value="ABC_transpr_LolD-like"/>
</dbReference>
<feature type="domain" description="ABC transporter" evidence="4">
    <location>
        <begin position="1"/>
        <end position="197"/>
    </location>
</feature>
<evidence type="ECO:0000256" key="2">
    <source>
        <dbReference type="ARBA" id="ARBA00022741"/>
    </source>
</evidence>
<evidence type="ECO:0000313" key="6">
    <source>
        <dbReference type="Proteomes" id="UP000602087"/>
    </source>
</evidence>
<evidence type="ECO:0000256" key="1">
    <source>
        <dbReference type="ARBA" id="ARBA00022448"/>
    </source>
</evidence>
<dbReference type="GO" id="GO:0005886">
    <property type="term" value="C:plasma membrane"/>
    <property type="evidence" value="ECO:0007669"/>
    <property type="project" value="TreeGrafter"/>
</dbReference>
<dbReference type="SMART" id="SM00382">
    <property type="entry name" value="AAA"/>
    <property type="match status" value="1"/>
</dbReference>
<name>A0A934IC88_9MICO</name>
<dbReference type="GO" id="GO:0016887">
    <property type="term" value="F:ATP hydrolysis activity"/>
    <property type="evidence" value="ECO:0007669"/>
    <property type="project" value="InterPro"/>
</dbReference>
<dbReference type="PANTHER" id="PTHR24220">
    <property type="entry name" value="IMPORT ATP-BINDING PROTEIN"/>
    <property type="match status" value="1"/>
</dbReference>
<dbReference type="PROSITE" id="PS00211">
    <property type="entry name" value="ABC_TRANSPORTER_1"/>
    <property type="match status" value="1"/>
</dbReference>
<dbReference type="SUPFAM" id="SSF52540">
    <property type="entry name" value="P-loop containing nucleoside triphosphate hydrolases"/>
    <property type="match status" value="1"/>
</dbReference>
<dbReference type="InterPro" id="IPR017911">
    <property type="entry name" value="MacB-like_ATP-bd"/>
</dbReference>
<dbReference type="Proteomes" id="UP000602087">
    <property type="component" value="Unassembled WGS sequence"/>
</dbReference>
<gene>
    <name evidence="5" type="ORF">JAV76_08910</name>
</gene>
<organism evidence="5 6">
    <name type="scientific">Sanguibacter suaedae</name>
    <dbReference type="NCBI Taxonomy" id="2795737"/>
    <lineage>
        <taxon>Bacteria</taxon>
        <taxon>Bacillati</taxon>
        <taxon>Actinomycetota</taxon>
        <taxon>Actinomycetes</taxon>
        <taxon>Micrococcales</taxon>
        <taxon>Sanguibacteraceae</taxon>
        <taxon>Sanguibacter</taxon>
    </lineage>
</organism>
<accession>A0A934IC88</accession>
<dbReference type="Pfam" id="PF00005">
    <property type="entry name" value="ABC_tran"/>
    <property type="match status" value="1"/>
</dbReference>
<evidence type="ECO:0000313" key="5">
    <source>
        <dbReference type="EMBL" id="MBI9115125.1"/>
    </source>
</evidence>
<protein>
    <submittedName>
        <fullName evidence="5">ABC transporter ATP-binding protein</fullName>
    </submittedName>
</protein>
<dbReference type="Gene3D" id="3.40.50.300">
    <property type="entry name" value="P-loop containing nucleotide triphosphate hydrolases"/>
    <property type="match status" value="1"/>
</dbReference>
<dbReference type="EMBL" id="JAEINH010000006">
    <property type="protein sequence ID" value="MBI9115125.1"/>
    <property type="molecule type" value="Genomic_DNA"/>
</dbReference>
<dbReference type="CDD" id="cd03255">
    <property type="entry name" value="ABC_MJ0796_LolCDE_FtsE"/>
    <property type="match status" value="1"/>
</dbReference>
<keyword evidence="6" id="KW-1185">Reference proteome</keyword>
<dbReference type="GO" id="GO:0005524">
    <property type="term" value="F:ATP binding"/>
    <property type="evidence" value="ECO:0007669"/>
    <property type="project" value="UniProtKB-KW"/>
</dbReference>
<keyword evidence="1" id="KW-0813">Transport</keyword>
<evidence type="ECO:0000259" key="4">
    <source>
        <dbReference type="PROSITE" id="PS50893"/>
    </source>
</evidence>
<evidence type="ECO:0000256" key="3">
    <source>
        <dbReference type="ARBA" id="ARBA00022840"/>
    </source>
</evidence>
<dbReference type="InterPro" id="IPR003593">
    <property type="entry name" value="AAA+_ATPase"/>
</dbReference>
<dbReference type="InterPro" id="IPR017871">
    <property type="entry name" value="ABC_transporter-like_CS"/>
</dbReference>
<dbReference type="PANTHER" id="PTHR24220:SF86">
    <property type="entry name" value="ABC TRANSPORTER ABCH.1"/>
    <property type="match status" value="1"/>
</dbReference>